<dbReference type="GO" id="GO:0005829">
    <property type="term" value="C:cytosol"/>
    <property type="evidence" value="ECO:0007669"/>
    <property type="project" value="TreeGrafter"/>
</dbReference>
<dbReference type="Gene3D" id="3.40.50.880">
    <property type="match status" value="1"/>
</dbReference>
<dbReference type="GO" id="GO:0033969">
    <property type="term" value="F:gamma-glutamyl-gamma-aminobutyrate hydrolase activity"/>
    <property type="evidence" value="ECO:0007669"/>
    <property type="project" value="TreeGrafter"/>
</dbReference>
<accession>A0A1X1PHK9</accession>
<evidence type="ECO:0000256" key="1">
    <source>
        <dbReference type="SAM" id="MobiDB-lite"/>
    </source>
</evidence>
<sequence length="396" mass="42252">MSENTPSPAGLPGTSSVSSDSPRPAPAQAPDAPVAQAAARNVAADGASPVTAASEPGAPGATGAAVDGVAAAAPTKHGAPPPGFGAQPDFDTPRPPPASAQNAPPAYLKQSDTPWSVFGRIVAARARRLFDRAGQRITQRTLRIGVSARIFHPEPGAKGLRGKTLQYLEESIAHWVMSRDVLVFMIPTVGHQGMIHPSNIRLRDYAKHLDGLLLQGGADVSPQTYAASDARPEWPGDRVRDMYELELLHEFVESGKPVLGVCRGCQLINVAFGGSLYQDIATDVPTANAHVSEHYDQHRHAIRFPDSSTLASMFPGRSEAIVNSIHHQAIRDLGRDLNIEAVSAGDGIIEGIRHRRSPFVVGVQWHPEFHRAGGSELLDCTPLLDAFLRAARETRL</sequence>
<gene>
    <name evidence="2" type="primary">carA_2</name>
    <name evidence="3" type="ORF">B7G54_14800</name>
    <name evidence="2" type="ORF">LMG29660_05241</name>
</gene>
<keyword evidence="4" id="KW-1185">Reference proteome</keyword>
<evidence type="ECO:0000313" key="4">
    <source>
        <dbReference type="Proteomes" id="UP000193146"/>
    </source>
</evidence>
<keyword evidence="3" id="KW-0378">Hydrolase</keyword>
<dbReference type="GO" id="GO:0006598">
    <property type="term" value="P:polyamine catabolic process"/>
    <property type="evidence" value="ECO:0007669"/>
    <property type="project" value="TreeGrafter"/>
</dbReference>
<dbReference type="Pfam" id="PF07722">
    <property type="entry name" value="Peptidase_C26"/>
    <property type="match status" value="1"/>
</dbReference>
<dbReference type="EC" id="6.3.5.5" evidence="2"/>
<dbReference type="CDD" id="cd01745">
    <property type="entry name" value="GATase1_2"/>
    <property type="match status" value="1"/>
</dbReference>
<dbReference type="EMBL" id="NBYX01000006">
    <property type="protein sequence ID" value="ORT85817.1"/>
    <property type="molecule type" value="Genomic_DNA"/>
</dbReference>
<keyword evidence="2" id="KW-0436">Ligase</keyword>
<reference evidence="3 4" key="1">
    <citation type="submission" date="2017-04" db="EMBL/GenBank/DDBJ databases">
        <title>Burkholderia puraquae sp. nov., a novel Burkholderia cepacia complex species from hospital setting samples.</title>
        <authorList>
            <person name="Martina P."/>
            <person name="Leguizamon M."/>
            <person name="Prieto C."/>
            <person name="Sousa S."/>
            <person name="Montanaro P."/>
            <person name="Draghi W."/>
            <person name="Staembler M."/>
            <person name="Bettiol M."/>
            <person name="Figoli C."/>
            <person name="Palau J."/>
            <person name="Alvarez F."/>
            <person name="Benetti S."/>
            <person name="Anchat E."/>
            <person name="Vescina C."/>
            <person name="Ferreras J."/>
            <person name="Lasch P."/>
            <person name="Lagares A."/>
            <person name="Zorreguieta A."/>
            <person name="Yantorno O."/>
            <person name="Bosch A."/>
        </authorList>
    </citation>
    <scope>NUCLEOTIDE SEQUENCE [LARGE SCALE GENOMIC DNA]</scope>
    <source>
        <strain evidence="3 4">CAMPA 1040</strain>
    </source>
</reference>
<organism evidence="3 4">
    <name type="scientific">Burkholderia puraquae</name>
    <dbReference type="NCBI Taxonomy" id="1904757"/>
    <lineage>
        <taxon>Bacteria</taxon>
        <taxon>Pseudomonadati</taxon>
        <taxon>Pseudomonadota</taxon>
        <taxon>Betaproteobacteria</taxon>
        <taxon>Burkholderiales</taxon>
        <taxon>Burkholderiaceae</taxon>
        <taxon>Burkholderia</taxon>
        <taxon>Burkholderia cepacia complex</taxon>
    </lineage>
</organism>
<dbReference type="PROSITE" id="PS51273">
    <property type="entry name" value="GATASE_TYPE_1"/>
    <property type="match status" value="1"/>
</dbReference>
<feature type="compositionally biased region" description="Polar residues" evidence="1">
    <location>
        <begin position="1"/>
        <end position="21"/>
    </location>
</feature>
<name>A0A1X1PHK9_9BURK</name>
<dbReference type="SUPFAM" id="SSF52317">
    <property type="entry name" value="Class I glutamine amidotransferase-like"/>
    <property type="match status" value="1"/>
</dbReference>
<dbReference type="EMBL" id="CADIKG010000016">
    <property type="protein sequence ID" value="CAB3765340.1"/>
    <property type="molecule type" value="Genomic_DNA"/>
</dbReference>
<dbReference type="Proteomes" id="UP000494135">
    <property type="component" value="Unassembled WGS sequence"/>
</dbReference>
<dbReference type="InterPro" id="IPR029062">
    <property type="entry name" value="Class_I_gatase-like"/>
</dbReference>
<dbReference type="PANTHER" id="PTHR43235">
    <property type="entry name" value="GLUTAMINE AMIDOTRANSFERASE PB2B2.05-RELATED"/>
    <property type="match status" value="1"/>
</dbReference>
<proteinExistence type="predicted"/>
<evidence type="ECO:0000313" key="2">
    <source>
        <dbReference type="EMBL" id="CAB3765340.1"/>
    </source>
</evidence>
<dbReference type="OrthoDB" id="9813383at2"/>
<dbReference type="GO" id="GO:0004088">
    <property type="term" value="F:carbamoyl-phosphate synthase (glutamine-hydrolyzing) activity"/>
    <property type="evidence" value="ECO:0007669"/>
    <property type="project" value="UniProtKB-EC"/>
</dbReference>
<dbReference type="AlphaFoldDB" id="A0A1X1PHK9"/>
<dbReference type="InterPro" id="IPR011697">
    <property type="entry name" value="Peptidase_C26"/>
</dbReference>
<evidence type="ECO:0000313" key="5">
    <source>
        <dbReference type="Proteomes" id="UP000494135"/>
    </source>
</evidence>
<dbReference type="InterPro" id="IPR044668">
    <property type="entry name" value="PuuD-like"/>
</dbReference>
<evidence type="ECO:0000313" key="3">
    <source>
        <dbReference type="EMBL" id="ORT85817.1"/>
    </source>
</evidence>
<dbReference type="PANTHER" id="PTHR43235:SF1">
    <property type="entry name" value="GLUTAMINE AMIDOTRANSFERASE PB2B2.05-RELATED"/>
    <property type="match status" value="1"/>
</dbReference>
<feature type="compositionally biased region" description="Low complexity" evidence="1">
    <location>
        <begin position="26"/>
        <end position="75"/>
    </location>
</feature>
<protein>
    <submittedName>
        <fullName evidence="2">Carbamoyl-phosphate synthase small chain</fullName>
        <ecNumber evidence="2">6.3.5.5</ecNumber>
    </submittedName>
    <submittedName>
        <fullName evidence="3">Gamma-glutamyl-gamma-aminobutyrate hydrolase</fullName>
    </submittedName>
</protein>
<dbReference type="RefSeq" id="WP_085039732.1">
    <property type="nucleotide sequence ID" value="NZ_CADIKG010000016.1"/>
</dbReference>
<reference evidence="2 5" key="2">
    <citation type="submission" date="2020-04" db="EMBL/GenBank/DDBJ databases">
        <authorList>
            <person name="De Canck E."/>
        </authorList>
    </citation>
    <scope>NUCLEOTIDE SEQUENCE [LARGE SCALE GENOMIC DNA]</scope>
    <source>
        <strain evidence="2 5">LMG 29660</strain>
    </source>
</reference>
<feature type="region of interest" description="Disordered" evidence="1">
    <location>
        <begin position="1"/>
        <end position="111"/>
    </location>
</feature>
<dbReference type="Proteomes" id="UP000193146">
    <property type="component" value="Unassembled WGS sequence"/>
</dbReference>